<keyword evidence="6" id="KW-0288">FMN</keyword>
<dbReference type="InterPro" id="IPR008254">
    <property type="entry name" value="Flavodoxin/NO_synth"/>
</dbReference>
<comment type="catalytic activity">
    <reaction evidence="13">
        <text>2 oxidized [cytochrome P450] + NADPH = 2 reduced [cytochrome P450] + NADP(+) + H(+)</text>
        <dbReference type="Rhea" id="RHEA:24040"/>
        <dbReference type="Rhea" id="RHEA-COMP:14627"/>
        <dbReference type="Rhea" id="RHEA-COMP:14628"/>
        <dbReference type="ChEBI" id="CHEBI:15378"/>
        <dbReference type="ChEBI" id="CHEBI:55376"/>
        <dbReference type="ChEBI" id="CHEBI:57783"/>
        <dbReference type="ChEBI" id="CHEBI:58349"/>
        <dbReference type="ChEBI" id="CHEBI:60344"/>
        <dbReference type="EC" id="1.6.2.4"/>
    </reaction>
</comment>
<dbReference type="PROSITE" id="PS00086">
    <property type="entry name" value="CYTOCHROME_P450"/>
    <property type="match status" value="1"/>
</dbReference>
<keyword evidence="7" id="KW-0479">Metal-binding</keyword>
<dbReference type="Gene3D" id="1.10.630.10">
    <property type="entry name" value="Cytochrome P450"/>
    <property type="match status" value="1"/>
</dbReference>
<dbReference type="GO" id="GO:0005506">
    <property type="term" value="F:iron ion binding"/>
    <property type="evidence" value="ECO:0007669"/>
    <property type="project" value="InterPro"/>
</dbReference>
<evidence type="ECO:0000256" key="2">
    <source>
        <dbReference type="ARBA" id="ARBA00001974"/>
    </source>
</evidence>
<evidence type="ECO:0000256" key="7">
    <source>
        <dbReference type="ARBA" id="ARBA00022723"/>
    </source>
</evidence>
<dbReference type="GO" id="GO:0010181">
    <property type="term" value="F:FMN binding"/>
    <property type="evidence" value="ECO:0007669"/>
    <property type="project" value="InterPro"/>
</dbReference>
<evidence type="ECO:0000256" key="1">
    <source>
        <dbReference type="ARBA" id="ARBA00001917"/>
    </source>
</evidence>
<dbReference type="Gene3D" id="3.40.50.80">
    <property type="entry name" value="Nucleotide-binding domain of ferredoxin-NADP reductase (FNR) module"/>
    <property type="match status" value="1"/>
</dbReference>
<dbReference type="SUPFAM" id="SSF63380">
    <property type="entry name" value="Riboflavin synthase domain-like"/>
    <property type="match status" value="1"/>
</dbReference>
<dbReference type="Pfam" id="PF00067">
    <property type="entry name" value="p450"/>
    <property type="match status" value="1"/>
</dbReference>
<reference evidence="17 18" key="1">
    <citation type="journal article" date="2016" name="Proc. Natl. Acad. Sci. U.S.A.">
        <title>Lipid metabolic changes in an early divergent fungus govern the establishment of a mutualistic symbiosis with endobacteria.</title>
        <authorList>
            <person name="Lastovetsky O.A."/>
            <person name="Gaspar M.L."/>
            <person name="Mondo S.J."/>
            <person name="LaButti K.M."/>
            <person name="Sandor L."/>
            <person name="Grigoriev I.V."/>
            <person name="Henry S.A."/>
            <person name="Pawlowska T.E."/>
        </authorList>
    </citation>
    <scope>NUCLEOTIDE SEQUENCE [LARGE SCALE GENOMIC DNA]</scope>
    <source>
        <strain evidence="17 18">ATCC 11559</strain>
    </source>
</reference>
<keyword evidence="10" id="KW-0560">Oxidoreductase</keyword>
<dbReference type="InterPro" id="IPR001128">
    <property type="entry name" value="Cyt_P450"/>
</dbReference>
<evidence type="ECO:0000256" key="6">
    <source>
        <dbReference type="ARBA" id="ARBA00022643"/>
    </source>
</evidence>
<dbReference type="AlphaFoldDB" id="A0A1X0S9Z6"/>
<evidence type="ECO:0000256" key="3">
    <source>
        <dbReference type="ARBA" id="ARBA00010018"/>
    </source>
</evidence>
<feature type="region of interest" description="Disordered" evidence="14">
    <location>
        <begin position="542"/>
        <end position="563"/>
    </location>
</feature>
<sequence>MSIDNTTSLIIALRGVQDIETEGRIIRFGNGANLDTVRSLAAEKLSIAGGYANIQLLNAKGELLGGIDDVRNQQVVYIDIKEQIREIIPGPTKLPFVGSLYEMLPNLTEGWMRQFKTYGPVVEVSLLGKTIVGTNDPVIAEIFAKESEFFTKKITKAGLGEIKEFAGQGLFTTDTDEMDWQLAHKLLMPAFSPRAIKAYQPEMGIITQQTIKVFEQYRSDEPVEILDWTTNLTFETIGRIGFGYEFNLLESRDQKPNEFIEAMGYCLRQALQRVQQAEFVKSLPIEANRRFDRSVRLMHEVVENVIRERKSSPDATNKEKDLLGFMLNARDEHNLGLSDENIRDQVVTFLIAGHDTTANTLAWTLYELAKNPEIQAKVLQEIADNHISHDELPTPEQISNLKYMHQVLKETLRKYPPVRALSKYCKKECILPGGYKIKSGQPCSIQVYGMHHNEKVYPEPDRFDPDRWTPEEEQKRSRFAWLPFSTGPRACIGMAFALQEAKTVLAMLLHRFDFKHDGSEVQYDFKMATTKPHELFMTIHPRENFPQPSSKASPKRTAASTEPTKRVNIPVASNEGKVETELPPITFLYGTQTGTAQDYASILADQAKNFGFKKVTVSEMDKWKVLTDGKFISDDKNSKKLDKELVVICTATYNGQPPDNAEKFDKFLEDKTRESDHENLLTGLSYSVFGLGNKNWRTYQYFPIKVNRCLSELGAERIFASGEGDADKDMDAAFNEWCAHFWSHVLDMYGIAASESKSIVPSAVSKESTVDITFIKPTDKEHWEAGINNRYGNTNAIVQANYELQKENSPRSTRHIEIDISKLSPIGEDGKLYSAGDHLEVMPENNQATVDAIALNFNWVLDSVFEINQDTLSNVSPRSLAANIKGPCTIRNMLRYYADVTSPPSRAVLGCFATQLKLVAPETASEFEKLVMPDANNQDQYPDFIKKHRTLLDLIYAYPQVNRLDLRQFLAAVPVIQPRRYSIASSPLIYPQSAHLTVGVVDDVVNDRHYPGLSSSFLKSANNLAIRATLKSSKNTFSLPEDPLTPIIMIAAGTGFAPFRGFLQERKAQMEKLGADKVAPSVLFFGCRRADHDYIYQEELESYVKDGVLSHLHVAFSRSEQKSPIKYVQHQILANATEVWNLLLPTDGKTKPAAIYICGSGAMSRDVRRTFCNMAVSFGVTSSEEDAQTLIGKLMDQKRYNEDVWG</sequence>
<dbReference type="PANTHER" id="PTHR19384">
    <property type="entry name" value="NITRIC OXIDE SYNTHASE-RELATED"/>
    <property type="match status" value="1"/>
</dbReference>
<keyword evidence="9" id="KW-0521">NADP</keyword>
<dbReference type="OMA" id="TQLVMKW"/>
<dbReference type="PROSITE" id="PS51384">
    <property type="entry name" value="FAD_FR"/>
    <property type="match status" value="1"/>
</dbReference>
<dbReference type="InterPro" id="IPR036396">
    <property type="entry name" value="Cyt_P450_sf"/>
</dbReference>
<dbReference type="Pfam" id="PF00258">
    <property type="entry name" value="Flavodoxin_1"/>
    <property type="match status" value="1"/>
</dbReference>
<dbReference type="PRINTS" id="PR00369">
    <property type="entry name" value="FLAVODOXIN"/>
</dbReference>
<evidence type="ECO:0000256" key="11">
    <source>
        <dbReference type="ARBA" id="ARBA00023004"/>
    </source>
</evidence>
<evidence type="ECO:0000313" key="17">
    <source>
        <dbReference type="EMBL" id="ORE21114.1"/>
    </source>
</evidence>
<dbReference type="InterPro" id="IPR001709">
    <property type="entry name" value="Flavoprot_Pyr_Nucl_cyt_Rdtase"/>
</dbReference>
<comment type="similarity">
    <text evidence="3">In the N-terminal section; belongs to the cytochrome P450 family.</text>
</comment>
<dbReference type="InterPro" id="IPR017938">
    <property type="entry name" value="Riboflavin_synthase-like_b-brl"/>
</dbReference>
<keyword evidence="8" id="KW-0274">FAD</keyword>
<dbReference type="InterPro" id="IPR003097">
    <property type="entry name" value="CysJ-like_FAD-binding"/>
</dbReference>
<dbReference type="GO" id="GO:0020037">
    <property type="term" value="F:heme binding"/>
    <property type="evidence" value="ECO:0007669"/>
    <property type="project" value="InterPro"/>
</dbReference>
<dbReference type="InterPro" id="IPR023173">
    <property type="entry name" value="NADPH_Cyt_P450_Rdtase_alpha"/>
</dbReference>
<dbReference type="GO" id="GO:0050660">
    <property type="term" value="F:flavin adenine dinucleotide binding"/>
    <property type="evidence" value="ECO:0007669"/>
    <property type="project" value="TreeGrafter"/>
</dbReference>
<keyword evidence="11" id="KW-0408">Iron</keyword>
<dbReference type="Pfam" id="PF00667">
    <property type="entry name" value="FAD_binding_1"/>
    <property type="match status" value="1"/>
</dbReference>
<proteinExistence type="inferred from homology"/>
<dbReference type="SUPFAM" id="SSF52343">
    <property type="entry name" value="Ferredoxin reductase-like, C-terminal NADP-linked domain"/>
    <property type="match status" value="1"/>
</dbReference>
<dbReference type="InterPro" id="IPR001094">
    <property type="entry name" value="Flavdoxin-like"/>
</dbReference>
<dbReference type="VEuPathDB" id="FungiDB:BCV72DRAFT_336105"/>
<comment type="cofactor">
    <cofactor evidence="2">
        <name>FAD</name>
        <dbReference type="ChEBI" id="CHEBI:57692"/>
    </cofactor>
</comment>
<accession>A0A1X0S9Z6</accession>
<evidence type="ECO:0000256" key="8">
    <source>
        <dbReference type="ARBA" id="ARBA00022827"/>
    </source>
</evidence>
<evidence type="ECO:0000256" key="5">
    <source>
        <dbReference type="ARBA" id="ARBA00022630"/>
    </source>
</evidence>
<dbReference type="GO" id="GO:0004497">
    <property type="term" value="F:monooxygenase activity"/>
    <property type="evidence" value="ECO:0007669"/>
    <property type="project" value="InterPro"/>
</dbReference>
<comment type="cofactor">
    <cofactor evidence="1">
        <name>FMN</name>
        <dbReference type="ChEBI" id="CHEBI:58210"/>
    </cofactor>
</comment>
<dbReference type="Gene3D" id="3.40.50.360">
    <property type="match status" value="1"/>
</dbReference>
<dbReference type="SUPFAM" id="SSF52218">
    <property type="entry name" value="Flavoproteins"/>
    <property type="match status" value="1"/>
</dbReference>
<dbReference type="InterPro" id="IPR001433">
    <property type="entry name" value="OxRdtase_FAD/NAD-bd"/>
</dbReference>
<dbReference type="GO" id="GO:0003958">
    <property type="term" value="F:NADPH-hemoprotein reductase activity"/>
    <property type="evidence" value="ECO:0007669"/>
    <property type="project" value="UniProtKB-EC"/>
</dbReference>
<evidence type="ECO:0000256" key="4">
    <source>
        <dbReference type="ARBA" id="ARBA00022448"/>
    </source>
</evidence>
<dbReference type="SUPFAM" id="SSF48264">
    <property type="entry name" value="Cytochrome P450"/>
    <property type="match status" value="1"/>
</dbReference>
<protein>
    <recommendedName>
        <fullName evidence="12">NADPH--hemoprotein reductase</fullName>
        <ecNumber evidence="12">1.6.2.4</ecNumber>
    </recommendedName>
</protein>
<organism evidence="17 18">
    <name type="scientific">Rhizopus microsporus</name>
    <dbReference type="NCBI Taxonomy" id="58291"/>
    <lineage>
        <taxon>Eukaryota</taxon>
        <taxon>Fungi</taxon>
        <taxon>Fungi incertae sedis</taxon>
        <taxon>Mucoromycota</taxon>
        <taxon>Mucoromycotina</taxon>
        <taxon>Mucoromycetes</taxon>
        <taxon>Mucorales</taxon>
        <taxon>Mucorineae</taxon>
        <taxon>Rhizopodaceae</taxon>
        <taxon>Rhizopus</taxon>
    </lineage>
</organism>
<evidence type="ECO:0000259" key="16">
    <source>
        <dbReference type="PROSITE" id="PS51384"/>
    </source>
</evidence>
<feature type="domain" description="FAD-binding FR-type" evidence="16">
    <location>
        <begin position="791"/>
        <end position="1040"/>
    </location>
</feature>
<dbReference type="PROSITE" id="PS50902">
    <property type="entry name" value="FLAVODOXIN_LIKE"/>
    <property type="match status" value="1"/>
</dbReference>
<dbReference type="InterPro" id="IPR017972">
    <property type="entry name" value="Cyt_P450_CS"/>
</dbReference>
<dbReference type="InterPro" id="IPR017927">
    <property type="entry name" value="FAD-bd_FR_type"/>
</dbReference>
<dbReference type="EMBL" id="KV921283">
    <property type="protein sequence ID" value="ORE21114.1"/>
    <property type="molecule type" value="Genomic_DNA"/>
</dbReference>
<dbReference type="PANTHER" id="PTHR19384:SF17">
    <property type="entry name" value="NADPH--CYTOCHROME P450 REDUCTASE"/>
    <property type="match status" value="1"/>
</dbReference>
<keyword evidence="5" id="KW-0285">Flavoprotein</keyword>
<evidence type="ECO:0000256" key="12">
    <source>
        <dbReference type="ARBA" id="ARBA00023797"/>
    </source>
</evidence>
<dbReference type="InterPro" id="IPR039261">
    <property type="entry name" value="FNR_nucleotide-bd"/>
</dbReference>
<evidence type="ECO:0000313" key="18">
    <source>
        <dbReference type="Proteomes" id="UP000242381"/>
    </source>
</evidence>
<dbReference type="Gene3D" id="1.20.990.10">
    <property type="entry name" value="NADPH-cytochrome p450 Reductase, Chain A, domain 3"/>
    <property type="match status" value="1"/>
</dbReference>
<keyword evidence="4" id="KW-0813">Transport</keyword>
<dbReference type="Pfam" id="PF00175">
    <property type="entry name" value="NAD_binding_1"/>
    <property type="match status" value="1"/>
</dbReference>
<dbReference type="EC" id="1.6.2.4" evidence="12"/>
<feature type="domain" description="Flavodoxin-like" evidence="15">
    <location>
        <begin position="585"/>
        <end position="742"/>
    </location>
</feature>
<dbReference type="Proteomes" id="UP000242381">
    <property type="component" value="Unassembled WGS sequence"/>
</dbReference>
<dbReference type="PRINTS" id="PR00371">
    <property type="entry name" value="FPNCR"/>
</dbReference>
<evidence type="ECO:0000256" key="14">
    <source>
        <dbReference type="SAM" id="MobiDB-lite"/>
    </source>
</evidence>
<evidence type="ECO:0000256" key="13">
    <source>
        <dbReference type="ARBA" id="ARBA00049342"/>
    </source>
</evidence>
<evidence type="ECO:0000259" key="15">
    <source>
        <dbReference type="PROSITE" id="PS50902"/>
    </source>
</evidence>
<dbReference type="GO" id="GO:0005829">
    <property type="term" value="C:cytosol"/>
    <property type="evidence" value="ECO:0007669"/>
    <property type="project" value="TreeGrafter"/>
</dbReference>
<gene>
    <name evidence="17" type="ORF">BCV71DRAFT_62533</name>
</gene>
<dbReference type="InterPro" id="IPR029039">
    <property type="entry name" value="Flavoprotein-like_sf"/>
</dbReference>
<evidence type="ECO:0000256" key="9">
    <source>
        <dbReference type="ARBA" id="ARBA00022857"/>
    </source>
</evidence>
<name>A0A1X0S9Z6_RHIZD</name>
<evidence type="ECO:0000256" key="10">
    <source>
        <dbReference type="ARBA" id="ARBA00023002"/>
    </source>
</evidence>
<dbReference type="GO" id="GO:0016705">
    <property type="term" value="F:oxidoreductase activity, acting on paired donors, with incorporation or reduction of molecular oxygen"/>
    <property type="evidence" value="ECO:0007669"/>
    <property type="project" value="InterPro"/>
</dbReference>
<dbReference type="Gene3D" id="2.40.30.10">
    <property type="entry name" value="Translation factors"/>
    <property type="match status" value="1"/>
</dbReference>
<feature type="compositionally biased region" description="Polar residues" evidence="14">
    <location>
        <begin position="546"/>
        <end position="562"/>
    </location>
</feature>